<dbReference type="SUPFAM" id="SSF49599">
    <property type="entry name" value="TRAF domain-like"/>
    <property type="match status" value="1"/>
</dbReference>
<dbReference type="GeneID" id="9806650"/>
<dbReference type="CDD" id="cd00121">
    <property type="entry name" value="MATH"/>
    <property type="match status" value="1"/>
</dbReference>
<proteinExistence type="predicted"/>
<dbReference type="OMA" id="AFICCEN"/>
<dbReference type="OrthoDB" id="6359816at2759"/>
<dbReference type="SMART" id="SM00225">
    <property type="entry name" value="BTB"/>
    <property type="match status" value="1"/>
</dbReference>
<name>E3M8H1_CAERE</name>
<dbReference type="Gene3D" id="3.30.710.10">
    <property type="entry name" value="Potassium Channel Kv1.1, Chain A"/>
    <property type="match status" value="1"/>
</dbReference>
<organism evidence="3">
    <name type="scientific">Caenorhabditis remanei</name>
    <name type="common">Caenorhabditis vulgaris</name>
    <dbReference type="NCBI Taxonomy" id="31234"/>
    <lineage>
        <taxon>Eukaryota</taxon>
        <taxon>Metazoa</taxon>
        <taxon>Ecdysozoa</taxon>
        <taxon>Nematoda</taxon>
        <taxon>Chromadorea</taxon>
        <taxon>Rhabditida</taxon>
        <taxon>Rhabditina</taxon>
        <taxon>Rhabditomorpha</taxon>
        <taxon>Rhabditoidea</taxon>
        <taxon>Rhabditidae</taxon>
        <taxon>Peloderinae</taxon>
        <taxon>Caenorhabditis</taxon>
    </lineage>
</organism>
<dbReference type="Pfam" id="PF00917">
    <property type="entry name" value="MATH"/>
    <property type="match status" value="1"/>
</dbReference>
<dbReference type="Gene3D" id="2.60.210.10">
    <property type="entry name" value="Apoptosis, Tumor Necrosis Factor Receptor Associated Protein 2, Chain A"/>
    <property type="match status" value="1"/>
</dbReference>
<dbReference type="PANTHER" id="PTHR22743">
    <property type="entry name" value="MEPRIN/TRAF-LIKE MATH FAMILY-C.ELEGANS"/>
    <property type="match status" value="1"/>
</dbReference>
<dbReference type="STRING" id="31234.E3M8H1"/>
<sequence length="307" mass="35189">MKFVLKHVFVNVPKLLNGEIIQIDSEQEEHFNVTWGMSLKKAGKTVCLCLSMTNPNDNDDYAIQTVIDLKTIASNGKMCTKTKEHVFKYWESDDVGIELMSCGKMTKNYVIDGKLTIEARVKILEMSGIKKRKLRNFDETTKGYSDIILVVGEQKFYVSKLYLASHSKYFDSLLLGKFQESKKSEVVLRDIQPEDFQNFLEVLHGEDAISDETIKGILFLADMYDAPTAHRRCEQFLINESKMSLKEKLEISARYKMKRVKNKCLSKIKTIEDIRAVLPGNIEDMDHSLLATVLQKSLSYIDKLSKC</sequence>
<dbReference type="eggNOG" id="ENOG502RXUT">
    <property type="taxonomic scope" value="Eukaryota"/>
</dbReference>
<dbReference type="PROSITE" id="PS50097">
    <property type="entry name" value="BTB"/>
    <property type="match status" value="1"/>
</dbReference>
<keyword evidence="3" id="KW-1185">Reference proteome</keyword>
<accession>E3M8H1</accession>
<dbReference type="CDD" id="cd18186">
    <property type="entry name" value="BTB_POZ_ZBTB_KLHL-like"/>
    <property type="match status" value="1"/>
</dbReference>
<dbReference type="PANTHER" id="PTHR22743:SF165">
    <property type="entry name" value="BTB AND MATH DOMAIN CONTAINING-RELATED"/>
    <property type="match status" value="1"/>
</dbReference>
<dbReference type="EMBL" id="DS268428">
    <property type="protein sequence ID" value="EFO94358.1"/>
    <property type="molecule type" value="Genomic_DNA"/>
</dbReference>
<dbReference type="Proteomes" id="UP000008281">
    <property type="component" value="Unassembled WGS sequence"/>
</dbReference>
<dbReference type="InterPro" id="IPR011333">
    <property type="entry name" value="SKP1/BTB/POZ_sf"/>
</dbReference>
<dbReference type="SUPFAM" id="SSF54695">
    <property type="entry name" value="POZ domain"/>
    <property type="match status" value="1"/>
</dbReference>
<gene>
    <name evidence="2" type="ORF">CRE_13376</name>
</gene>
<evidence type="ECO:0000259" key="1">
    <source>
        <dbReference type="PROSITE" id="PS50097"/>
    </source>
</evidence>
<dbReference type="AlphaFoldDB" id="E3M8H1"/>
<evidence type="ECO:0000313" key="3">
    <source>
        <dbReference type="Proteomes" id="UP000008281"/>
    </source>
</evidence>
<dbReference type="FunCoup" id="E3M8H1">
    <property type="interactions" value="32"/>
</dbReference>
<dbReference type="InterPro" id="IPR052664">
    <property type="entry name" value="BTB-MATH_domain_protein"/>
</dbReference>
<dbReference type="KEGG" id="crq:GCK72_008807"/>
<feature type="domain" description="BTB" evidence="1">
    <location>
        <begin position="145"/>
        <end position="212"/>
    </location>
</feature>
<evidence type="ECO:0000313" key="2">
    <source>
        <dbReference type="EMBL" id="EFO94358.1"/>
    </source>
</evidence>
<dbReference type="HOGENOM" id="CLU_051249_1_0_1"/>
<dbReference type="RefSeq" id="XP_003107537.2">
    <property type="nucleotide sequence ID" value="XM_003107489.2"/>
</dbReference>
<dbReference type="SMART" id="SM00061">
    <property type="entry name" value="MATH"/>
    <property type="match status" value="1"/>
</dbReference>
<dbReference type="Pfam" id="PF00651">
    <property type="entry name" value="BTB"/>
    <property type="match status" value="1"/>
</dbReference>
<dbReference type="InParanoid" id="E3M8H1"/>
<protein>
    <recommendedName>
        <fullName evidence="1">BTB domain-containing protein</fullName>
    </recommendedName>
</protein>
<reference evidence="2" key="1">
    <citation type="submission" date="2007-07" db="EMBL/GenBank/DDBJ databases">
        <title>PCAP assembly of the Caenorhabditis remanei genome.</title>
        <authorList>
            <consortium name="The Caenorhabditis remanei Sequencing Consortium"/>
            <person name="Wilson R.K."/>
        </authorList>
    </citation>
    <scope>NUCLEOTIDE SEQUENCE [LARGE SCALE GENOMIC DNA]</scope>
    <source>
        <strain evidence="2">PB4641</strain>
    </source>
</reference>
<dbReference type="InterPro" id="IPR008974">
    <property type="entry name" value="TRAF-like"/>
</dbReference>
<dbReference type="CTD" id="9806650"/>
<dbReference type="InterPro" id="IPR000210">
    <property type="entry name" value="BTB/POZ_dom"/>
</dbReference>
<dbReference type="InterPro" id="IPR002083">
    <property type="entry name" value="MATH/TRAF_dom"/>
</dbReference>